<dbReference type="PANTHER" id="PTHR39385">
    <property type="entry name" value="PROTEIN CBG20422"/>
    <property type="match status" value="1"/>
</dbReference>
<protein>
    <submittedName>
        <fullName evidence="3">LRRNT domain-containing protein</fullName>
    </submittedName>
</protein>
<evidence type="ECO:0000313" key="2">
    <source>
        <dbReference type="Proteomes" id="UP000038045"/>
    </source>
</evidence>
<dbReference type="InterPro" id="IPR032675">
    <property type="entry name" value="LRR_dom_sf"/>
</dbReference>
<feature type="signal peptide" evidence="1">
    <location>
        <begin position="1"/>
        <end position="16"/>
    </location>
</feature>
<dbReference type="WBParaSite" id="PTRK_0000762000.1">
    <property type="protein sequence ID" value="PTRK_0000762000.1"/>
    <property type="gene ID" value="PTRK_0000762000"/>
</dbReference>
<sequence>MRFLLLILLNITFLFGYTFKCLDDCECDTDNEIIHCHNLALENIKFPQKRLRGFIVLGLTHNNLHYLPSEELLLEKFPDLKGVDVEGNTAFDCDTLDHYKKLAIFSDCGKSEKAGNHTSEDFHIVAINEPTNECNLECQIIKHTKSLTEYAKHLWTLLLQKLEELERSKAWGEVKEAYRNLKKVISNHLNI</sequence>
<organism evidence="2 3">
    <name type="scientific">Parastrongyloides trichosuri</name>
    <name type="common">Possum-specific nematode worm</name>
    <dbReference type="NCBI Taxonomy" id="131310"/>
    <lineage>
        <taxon>Eukaryota</taxon>
        <taxon>Metazoa</taxon>
        <taxon>Ecdysozoa</taxon>
        <taxon>Nematoda</taxon>
        <taxon>Chromadorea</taxon>
        <taxon>Rhabditida</taxon>
        <taxon>Tylenchina</taxon>
        <taxon>Panagrolaimomorpha</taxon>
        <taxon>Strongyloidoidea</taxon>
        <taxon>Strongyloididae</taxon>
        <taxon>Parastrongyloides</taxon>
    </lineage>
</organism>
<accession>A0A0N4ZI65</accession>
<proteinExistence type="predicted"/>
<feature type="chain" id="PRO_5005891745" evidence="1">
    <location>
        <begin position="17"/>
        <end position="191"/>
    </location>
</feature>
<reference evidence="3" key="1">
    <citation type="submission" date="2017-02" db="UniProtKB">
        <authorList>
            <consortium name="WormBaseParasite"/>
        </authorList>
    </citation>
    <scope>IDENTIFICATION</scope>
</reference>
<keyword evidence="1" id="KW-0732">Signal</keyword>
<name>A0A0N4ZI65_PARTI</name>
<keyword evidence="2" id="KW-1185">Reference proteome</keyword>
<dbReference type="Gene3D" id="3.80.10.10">
    <property type="entry name" value="Ribonuclease Inhibitor"/>
    <property type="match status" value="1"/>
</dbReference>
<dbReference type="PANTHER" id="PTHR39385:SF3">
    <property type="entry name" value="ELRR (EXTRACELLULAR LEUCINE-RICH REPEAT) ONLY"/>
    <property type="match status" value="1"/>
</dbReference>
<dbReference type="AlphaFoldDB" id="A0A0N4ZI65"/>
<evidence type="ECO:0000256" key="1">
    <source>
        <dbReference type="SAM" id="SignalP"/>
    </source>
</evidence>
<dbReference type="Proteomes" id="UP000038045">
    <property type="component" value="Unplaced"/>
</dbReference>
<evidence type="ECO:0000313" key="3">
    <source>
        <dbReference type="WBParaSite" id="PTRK_0000762000.1"/>
    </source>
</evidence>